<keyword evidence="3" id="KW-1185">Reference proteome</keyword>
<dbReference type="Proteomes" id="UP000264217">
    <property type="component" value="Unassembled WGS sequence"/>
</dbReference>
<evidence type="ECO:0000313" key="2">
    <source>
        <dbReference type="EMBL" id="RFZ92856.1"/>
    </source>
</evidence>
<gene>
    <name evidence="2" type="ORF">D0C36_15810</name>
</gene>
<feature type="chain" id="PRO_5016706395" description="DUF4468 domain-containing protein" evidence="1">
    <location>
        <begin position="32"/>
        <end position="182"/>
    </location>
</feature>
<accession>A0A372NUE4</accession>
<keyword evidence="1" id="KW-0732">Signal</keyword>
<sequence>MKRYLIILKDFMRLAVLFAGLLTGGTFCAFAQEEPGPPQDTATHFLKTPLVKLVVRNDSAYRDSVQLLVQGIKQGRARLLTFLVQNVIGGEFAVKAGQRAFIYIEDGTTVQLNAEQTVYSKFGGLGYANYVTPDYALSLYDLDPFKNYNVGNIRIEYSEGVFSFELSAEASAALKELLESLR</sequence>
<reference evidence="2 3" key="1">
    <citation type="submission" date="2018-08" db="EMBL/GenBank/DDBJ databases">
        <title>Mucilaginibacter sp. MYSH2.</title>
        <authorList>
            <person name="Seo T."/>
        </authorList>
    </citation>
    <scope>NUCLEOTIDE SEQUENCE [LARGE SCALE GENOMIC DNA]</scope>
    <source>
        <strain evidence="2 3">MYSH2</strain>
    </source>
</reference>
<dbReference type="AlphaFoldDB" id="A0A372NUE4"/>
<evidence type="ECO:0000256" key="1">
    <source>
        <dbReference type="SAM" id="SignalP"/>
    </source>
</evidence>
<evidence type="ECO:0008006" key="4">
    <source>
        <dbReference type="Google" id="ProtNLM"/>
    </source>
</evidence>
<feature type="signal peptide" evidence="1">
    <location>
        <begin position="1"/>
        <end position="31"/>
    </location>
</feature>
<dbReference type="EMBL" id="QWDC01000002">
    <property type="protein sequence ID" value="RFZ92856.1"/>
    <property type="molecule type" value="Genomic_DNA"/>
</dbReference>
<organism evidence="2 3">
    <name type="scientific">Mucilaginibacter conchicola</name>
    <dbReference type="NCBI Taxonomy" id="2303333"/>
    <lineage>
        <taxon>Bacteria</taxon>
        <taxon>Pseudomonadati</taxon>
        <taxon>Bacteroidota</taxon>
        <taxon>Sphingobacteriia</taxon>
        <taxon>Sphingobacteriales</taxon>
        <taxon>Sphingobacteriaceae</taxon>
        <taxon>Mucilaginibacter</taxon>
    </lineage>
</organism>
<name>A0A372NUE4_9SPHI</name>
<proteinExistence type="predicted"/>
<protein>
    <recommendedName>
        <fullName evidence="4">DUF4468 domain-containing protein</fullName>
    </recommendedName>
</protein>
<comment type="caution">
    <text evidence="2">The sequence shown here is derived from an EMBL/GenBank/DDBJ whole genome shotgun (WGS) entry which is preliminary data.</text>
</comment>
<dbReference type="RefSeq" id="WP_117392565.1">
    <property type="nucleotide sequence ID" value="NZ_QWDC01000002.1"/>
</dbReference>
<evidence type="ECO:0000313" key="3">
    <source>
        <dbReference type="Proteomes" id="UP000264217"/>
    </source>
</evidence>